<feature type="region of interest" description="Disordered" evidence="2">
    <location>
        <begin position="415"/>
        <end position="438"/>
    </location>
</feature>
<gene>
    <name evidence="3" type="ORF">CDEB00056_LOCUS13339</name>
</gene>
<evidence type="ECO:0000256" key="1">
    <source>
        <dbReference type="SAM" id="Coils"/>
    </source>
</evidence>
<protein>
    <submittedName>
        <fullName evidence="3">Uncharacterized protein</fullName>
    </submittedName>
</protein>
<organism evidence="3">
    <name type="scientific">Chaetoceros debilis</name>
    <dbReference type="NCBI Taxonomy" id="122233"/>
    <lineage>
        <taxon>Eukaryota</taxon>
        <taxon>Sar</taxon>
        <taxon>Stramenopiles</taxon>
        <taxon>Ochrophyta</taxon>
        <taxon>Bacillariophyta</taxon>
        <taxon>Coscinodiscophyceae</taxon>
        <taxon>Chaetocerotophycidae</taxon>
        <taxon>Chaetocerotales</taxon>
        <taxon>Chaetocerotaceae</taxon>
        <taxon>Chaetoceros</taxon>
    </lineage>
</organism>
<name>A0A7S3VB80_9STRA</name>
<feature type="region of interest" description="Disordered" evidence="2">
    <location>
        <begin position="344"/>
        <end position="392"/>
    </location>
</feature>
<feature type="coiled-coil region" evidence="1">
    <location>
        <begin position="279"/>
        <end position="313"/>
    </location>
</feature>
<sequence length="495" mass="54807">MDMKSDLALKVENQECAGAVSIIIQDKESRSRAGVAVLYRDSNKIRSRSTNKNYNDNNGDGDGDGDDDAAEGLTLLVTDGNGSYHCEIDLSHIKMTKAQIQQDFESAPSGIGPNPSSNSHSHTTNRGGRWKESPTKSEWVSQILLQSNSTDAIDKSFSGISQSSKTSVTYKYKSNEGDVDEESRANGIEMSMKHSRGSIVRVISKQHIQKKLGTLGSLPFIQAITASLTLARQQETMLSLDLQKTSKRLSSWKRTAEQLHDSKWQKERDQLMNNFLTLLNNTKGTLRDVQSQLKEQQQNNLKLQEKIKRLESGKHMQREIVMDHVDEHDCQLFDKKMVDMLAGNTTSANNKSTNESIGMRKNKADGKAALKSSSTAAAASRAPEDRTRKRKLSNTVSLVKTANSNKDYHTIRVAKTGASQSYSDEENNKSKNGGVGKINESTQSQFQSLSQSCSQSSQQSWRKNQYTGSIEMWGVEAILQDGDEAKPAKNDGTKK</sequence>
<proteinExistence type="predicted"/>
<feature type="region of interest" description="Disordered" evidence="2">
    <location>
        <begin position="47"/>
        <end position="67"/>
    </location>
</feature>
<feature type="compositionally biased region" description="Low complexity" evidence="2">
    <location>
        <begin position="113"/>
        <end position="125"/>
    </location>
</feature>
<feature type="compositionally biased region" description="Polar residues" evidence="2">
    <location>
        <begin position="344"/>
        <end position="356"/>
    </location>
</feature>
<dbReference type="AlphaFoldDB" id="A0A7S3VB80"/>
<feature type="region of interest" description="Disordered" evidence="2">
    <location>
        <begin position="105"/>
        <end position="135"/>
    </location>
</feature>
<keyword evidence="1" id="KW-0175">Coiled coil</keyword>
<evidence type="ECO:0000313" key="3">
    <source>
        <dbReference type="EMBL" id="CAE0468486.1"/>
    </source>
</evidence>
<accession>A0A7S3VB80</accession>
<evidence type="ECO:0000256" key="2">
    <source>
        <dbReference type="SAM" id="MobiDB-lite"/>
    </source>
</evidence>
<feature type="compositionally biased region" description="Low complexity" evidence="2">
    <location>
        <begin position="369"/>
        <end position="381"/>
    </location>
</feature>
<dbReference type="EMBL" id="HBIO01017372">
    <property type="protein sequence ID" value="CAE0468486.1"/>
    <property type="molecule type" value="Transcribed_RNA"/>
</dbReference>
<reference evidence="3" key="1">
    <citation type="submission" date="2021-01" db="EMBL/GenBank/DDBJ databases">
        <authorList>
            <person name="Corre E."/>
            <person name="Pelletier E."/>
            <person name="Niang G."/>
            <person name="Scheremetjew M."/>
            <person name="Finn R."/>
            <person name="Kale V."/>
            <person name="Holt S."/>
            <person name="Cochrane G."/>
            <person name="Meng A."/>
            <person name="Brown T."/>
            <person name="Cohen L."/>
        </authorList>
    </citation>
    <scope>NUCLEOTIDE SEQUENCE</scope>
    <source>
        <strain evidence="3">MM31A-1</strain>
    </source>
</reference>